<dbReference type="GO" id="GO:0003700">
    <property type="term" value="F:DNA-binding transcription factor activity"/>
    <property type="evidence" value="ECO:0007669"/>
    <property type="project" value="InterPro"/>
</dbReference>
<dbReference type="Gene3D" id="1.10.1660.10">
    <property type="match status" value="1"/>
</dbReference>
<dbReference type="InterPro" id="IPR000551">
    <property type="entry name" value="MerR-type_HTH_dom"/>
</dbReference>
<dbReference type="Proteomes" id="UP001065549">
    <property type="component" value="Unassembled WGS sequence"/>
</dbReference>
<proteinExistence type="predicted"/>
<dbReference type="RefSeq" id="WP_253021176.1">
    <property type="nucleotide sequence ID" value="NZ_JAOSHN010000004.1"/>
</dbReference>
<dbReference type="InterPro" id="IPR036244">
    <property type="entry name" value="TipA-like_antibiotic-bd"/>
</dbReference>
<dbReference type="SUPFAM" id="SSF89082">
    <property type="entry name" value="Antibiotic binding domain of TipA-like multidrug resistance regulators"/>
    <property type="match status" value="1"/>
</dbReference>
<keyword evidence="5" id="KW-0175">Coiled coil</keyword>
<gene>
    <name evidence="7" type="ORF">OBO34_10915</name>
</gene>
<evidence type="ECO:0000256" key="4">
    <source>
        <dbReference type="ARBA" id="ARBA00023163"/>
    </source>
</evidence>
<dbReference type="PANTHER" id="PTHR30204:SF90">
    <property type="entry name" value="HTH-TYPE TRANSCRIPTIONAL ACTIVATOR MTA"/>
    <property type="match status" value="1"/>
</dbReference>
<name>A0A9J6QNV2_9FIRM</name>
<keyword evidence="2" id="KW-0238">DNA-binding</keyword>
<keyword evidence="3" id="KW-0010">Activator</keyword>
<sequence>MMEYTIKELAELAGISTRTLRYYHQIGLLAPARISRAGYRIYGQKEVDALQQILLQKRMGMGLSQIGKSLQMSDEDKVRVMEDHLKSLLTEKQQLEIMIDNVSKTIKRKKGMITMTDQEKFEGLKRQRIKENEETYGAEARQRYGDAAIDASQKKMLNLTEEEYERMQRLEEEIKERLAAAVKAGKLPAGSEGKEIAALHKQWICCSWQHYTSKAHLGLAELYTADERFKDYYDAKAPGCAQFLKEALIAHVKEL</sequence>
<evidence type="ECO:0000259" key="6">
    <source>
        <dbReference type="PROSITE" id="PS50937"/>
    </source>
</evidence>
<dbReference type="CDD" id="cd01106">
    <property type="entry name" value="HTH_TipAL-Mta"/>
    <property type="match status" value="1"/>
</dbReference>
<dbReference type="InterPro" id="IPR012925">
    <property type="entry name" value="TipAS_dom"/>
</dbReference>
<reference evidence="7" key="1">
    <citation type="submission" date="2022-09" db="EMBL/GenBank/DDBJ databases">
        <title>Culturomic study of gut microbiota in children with autism spectrum disorder.</title>
        <authorList>
            <person name="Efimov B.A."/>
            <person name="Chaplin A.V."/>
            <person name="Sokolova S.R."/>
            <person name="Pikina A.P."/>
            <person name="Korzhanova M."/>
            <person name="Belova V."/>
            <person name="Korostin D."/>
        </authorList>
    </citation>
    <scope>NUCLEOTIDE SEQUENCE</scope>
    <source>
        <strain evidence="7">ASD5510</strain>
    </source>
</reference>
<dbReference type="SMART" id="SM00422">
    <property type="entry name" value="HTH_MERR"/>
    <property type="match status" value="1"/>
</dbReference>
<accession>A0A9J6QNV2</accession>
<feature type="coiled-coil region" evidence="5">
    <location>
        <begin position="153"/>
        <end position="184"/>
    </location>
</feature>
<dbReference type="Pfam" id="PF13411">
    <property type="entry name" value="MerR_1"/>
    <property type="match status" value="1"/>
</dbReference>
<dbReference type="Pfam" id="PF07739">
    <property type="entry name" value="TipAS"/>
    <property type="match status" value="1"/>
</dbReference>
<keyword evidence="4" id="KW-0804">Transcription</keyword>
<evidence type="ECO:0000256" key="1">
    <source>
        <dbReference type="ARBA" id="ARBA00023015"/>
    </source>
</evidence>
<dbReference type="PANTHER" id="PTHR30204">
    <property type="entry name" value="REDOX-CYCLING DRUG-SENSING TRANSCRIPTIONAL ACTIVATOR SOXR"/>
    <property type="match status" value="1"/>
</dbReference>
<evidence type="ECO:0000313" key="8">
    <source>
        <dbReference type="Proteomes" id="UP001065549"/>
    </source>
</evidence>
<dbReference type="InterPro" id="IPR047057">
    <property type="entry name" value="MerR_fam"/>
</dbReference>
<comment type="caution">
    <text evidence="7">The sequence shown here is derived from an EMBL/GenBank/DDBJ whole genome shotgun (WGS) entry which is preliminary data.</text>
</comment>
<keyword evidence="8" id="KW-1185">Reference proteome</keyword>
<dbReference type="EMBL" id="JAOSHN010000004">
    <property type="protein sequence ID" value="MCU7378865.1"/>
    <property type="molecule type" value="Genomic_DNA"/>
</dbReference>
<evidence type="ECO:0000256" key="5">
    <source>
        <dbReference type="SAM" id="Coils"/>
    </source>
</evidence>
<evidence type="ECO:0000256" key="3">
    <source>
        <dbReference type="ARBA" id="ARBA00023159"/>
    </source>
</evidence>
<feature type="coiled-coil region" evidence="5">
    <location>
        <begin position="78"/>
        <end position="105"/>
    </location>
</feature>
<protein>
    <submittedName>
        <fullName evidence="7">MerR family transcriptional regulator</fullName>
    </submittedName>
</protein>
<dbReference type="Gene3D" id="1.10.490.50">
    <property type="entry name" value="Antibiotic binding domain of TipA-like multidrug resistance regulators"/>
    <property type="match status" value="1"/>
</dbReference>
<dbReference type="PRINTS" id="PR00040">
    <property type="entry name" value="HTHMERR"/>
</dbReference>
<keyword evidence="1" id="KW-0805">Transcription regulation</keyword>
<dbReference type="SUPFAM" id="SSF46955">
    <property type="entry name" value="Putative DNA-binding domain"/>
    <property type="match status" value="1"/>
</dbReference>
<evidence type="ECO:0000256" key="2">
    <source>
        <dbReference type="ARBA" id="ARBA00023125"/>
    </source>
</evidence>
<evidence type="ECO:0000313" key="7">
    <source>
        <dbReference type="EMBL" id="MCU7378865.1"/>
    </source>
</evidence>
<dbReference type="GO" id="GO:0003677">
    <property type="term" value="F:DNA binding"/>
    <property type="evidence" value="ECO:0007669"/>
    <property type="project" value="UniProtKB-KW"/>
</dbReference>
<organism evidence="7 8">
    <name type="scientific">Hominibacterium faecale</name>
    <dbReference type="NCBI Taxonomy" id="2839743"/>
    <lineage>
        <taxon>Bacteria</taxon>
        <taxon>Bacillati</taxon>
        <taxon>Bacillota</taxon>
        <taxon>Clostridia</taxon>
        <taxon>Peptostreptococcales</taxon>
        <taxon>Anaerovoracaceae</taxon>
        <taxon>Hominibacterium</taxon>
    </lineage>
</organism>
<feature type="domain" description="HTH merR-type" evidence="6">
    <location>
        <begin position="3"/>
        <end position="72"/>
    </location>
</feature>
<dbReference type="AlphaFoldDB" id="A0A9J6QNV2"/>
<dbReference type="InterPro" id="IPR009061">
    <property type="entry name" value="DNA-bd_dom_put_sf"/>
</dbReference>
<dbReference type="PROSITE" id="PS50937">
    <property type="entry name" value="HTH_MERR_2"/>
    <property type="match status" value="1"/>
</dbReference>